<feature type="transmembrane region" description="Helical" evidence="17">
    <location>
        <begin position="241"/>
        <end position="261"/>
    </location>
</feature>
<reference evidence="20" key="1">
    <citation type="journal article" date="2016" name="Mitochondrial DNA Part B Resour">
        <title>Complete mitochondrial genome of the green mirid Creontiades dilutus Stal (Hemiptera: Miridae).</title>
        <authorList>
            <person name="Hereward J.P."/>
        </authorList>
    </citation>
    <scope>NUCLEOTIDE SEQUENCE</scope>
</reference>
<keyword evidence="6 17" id="KW-0813">Transport</keyword>
<gene>
    <name evidence="20" type="primary">nad4</name>
</gene>
<evidence type="ECO:0000256" key="14">
    <source>
        <dbReference type="ARBA" id="ARBA00023128"/>
    </source>
</evidence>
<evidence type="ECO:0000256" key="2">
    <source>
        <dbReference type="ARBA" id="ARBA00004225"/>
    </source>
</evidence>
<feature type="transmembrane region" description="Helical" evidence="17">
    <location>
        <begin position="142"/>
        <end position="172"/>
    </location>
</feature>
<dbReference type="GO" id="GO:0042773">
    <property type="term" value="P:ATP synthesis coupled electron transport"/>
    <property type="evidence" value="ECO:0007669"/>
    <property type="project" value="InterPro"/>
</dbReference>
<feature type="transmembrane region" description="Helical" evidence="17">
    <location>
        <begin position="84"/>
        <end position="103"/>
    </location>
</feature>
<comment type="subcellular location">
    <subcellularLocation>
        <location evidence="2 17">Mitochondrion membrane</location>
        <topology evidence="2 17">Multi-pass membrane protein</topology>
    </subcellularLocation>
</comment>
<dbReference type="PRINTS" id="PR01437">
    <property type="entry name" value="NUOXDRDTASE4"/>
</dbReference>
<dbReference type="GO" id="GO:0003954">
    <property type="term" value="F:NADH dehydrogenase activity"/>
    <property type="evidence" value="ECO:0007669"/>
    <property type="project" value="TreeGrafter"/>
</dbReference>
<dbReference type="InterPro" id="IPR001750">
    <property type="entry name" value="ND/Mrp_TM"/>
</dbReference>
<dbReference type="InterPro" id="IPR003918">
    <property type="entry name" value="NADH_UbQ_OxRdtase"/>
</dbReference>
<feature type="transmembrane region" description="Helical" evidence="17">
    <location>
        <begin position="7"/>
        <end position="35"/>
    </location>
</feature>
<keyword evidence="9" id="KW-1278">Translocase</keyword>
<feature type="transmembrane region" description="Helical" evidence="17">
    <location>
        <begin position="268"/>
        <end position="290"/>
    </location>
</feature>
<evidence type="ECO:0000256" key="3">
    <source>
        <dbReference type="ARBA" id="ARBA00009025"/>
    </source>
</evidence>
<dbReference type="GO" id="GO:0031966">
    <property type="term" value="C:mitochondrial membrane"/>
    <property type="evidence" value="ECO:0007669"/>
    <property type="project" value="UniProtKB-SubCell"/>
</dbReference>
<evidence type="ECO:0000313" key="20">
    <source>
        <dbReference type="EMBL" id="AND82406.1"/>
    </source>
</evidence>
<evidence type="ECO:0000256" key="8">
    <source>
        <dbReference type="ARBA" id="ARBA00022692"/>
    </source>
</evidence>
<keyword evidence="11 17" id="KW-1133">Transmembrane helix</keyword>
<evidence type="ECO:0000259" key="18">
    <source>
        <dbReference type="Pfam" id="PF00361"/>
    </source>
</evidence>
<feature type="transmembrane region" description="Helical" evidence="17">
    <location>
        <begin position="421"/>
        <end position="441"/>
    </location>
</feature>
<evidence type="ECO:0000256" key="5">
    <source>
        <dbReference type="ARBA" id="ARBA00021006"/>
    </source>
</evidence>
<evidence type="ECO:0000256" key="12">
    <source>
        <dbReference type="ARBA" id="ARBA00023027"/>
    </source>
</evidence>
<evidence type="ECO:0000256" key="7">
    <source>
        <dbReference type="ARBA" id="ARBA00022660"/>
    </source>
</evidence>
<keyword evidence="13 17" id="KW-0830">Ubiquinone</keyword>
<evidence type="ECO:0000256" key="6">
    <source>
        <dbReference type="ARBA" id="ARBA00022448"/>
    </source>
</evidence>
<organism evidence="20">
    <name type="scientific">Creontiades dilutus</name>
    <name type="common">green mirid</name>
    <dbReference type="NCBI Taxonomy" id="173679"/>
    <lineage>
        <taxon>Eukaryota</taxon>
        <taxon>Metazoa</taxon>
        <taxon>Ecdysozoa</taxon>
        <taxon>Arthropoda</taxon>
        <taxon>Hexapoda</taxon>
        <taxon>Insecta</taxon>
        <taxon>Pterygota</taxon>
        <taxon>Neoptera</taxon>
        <taxon>Paraneoptera</taxon>
        <taxon>Hemiptera</taxon>
        <taxon>Heteroptera</taxon>
        <taxon>Panheteroptera</taxon>
        <taxon>Cimicomorpha</taxon>
        <taxon>Miridae</taxon>
        <taxon>Mirini</taxon>
        <taxon>Creontiades</taxon>
    </lineage>
</organism>
<geneLocation type="mitochondrion" evidence="20"/>
<dbReference type="GO" id="GO:0048039">
    <property type="term" value="F:ubiquinone binding"/>
    <property type="evidence" value="ECO:0007669"/>
    <property type="project" value="TreeGrafter"/>
</dbReference>
<keyword evidence="15 17" id="KW-0472">Membrane</keyword>
<comment type="function">
    <text evidence="17">Core subunit of the mitochondrial membrane respiratory chain NADH dehydrogenase (Complex I) which catalyzes electron transfer from NADH through the respiratory chain, using ubiquinone as an electron acceptor. Essential for the catalytic activity and assembly of complex I.</text>
</comment>
<accession>A0A342KBM5</accession>
<comment type="function">
    <text evidence="1">Core subunit of the mitochondrial membrane respiratory chain NADH dehydrogenase (Complex I) that is believed to belong to the minimal assembly required for catalysis. Complex I functions in the transfer of electrons from NADH to the respiratory chain. The immediate electron acceptor for the enzyme is believed to be ubiquinone.</text>
</comment>
<evidence type="ECO:0000256" key="1">
    <source>
        <dbReference type="ARBA" id="ARBA00003257"/>
    </source>
</evidence>
<evidence type="ECO:0000259" key="19">
    <source>
        <dbReference type="Pfam" id="PF01059"/>
    </source>
</evidence>
<evidence type="ECO:0000256" key="13">
    <source>
        <dbReference type="ARBA" id="ARBA00023075"/>
    </source>
</evidence>
<dbReference type="Pfam" id="PF01059">
    <property type="entry name" value="Oxidored_q5_N"/>
    <property type="match status" value="1"/>
</dbReference>
<sequence>MMKIYMCLFFSILFINFFNWYILIMLLMFIFMYLFNFFYFNFWYSMLSYMWGGDLLSISMILLSIWIVFLMIMASSLLYKSKNYIYEFMFLVVFLLFFLILTFSVYNLFMYYMFFECSLIPTLILIFGWGYQPERLMAGYYLLFYTMFFSLPLLLGIFYINMFCYSMFYFLININYNFYLYISMLMAFLVKMPMVFLHFWLPKAHVEAPISGSMILAGVLLKLGGYGVLRVFFFIKNYCLNVYILSLCLFGIFMIGILCMFQVDMKSLIAYSSVAHMGMVICGLMSMNLIGLVGSLLMMIGHGLCSSGMFCLANISYERTLSRSLFLNKGFLTVMPNMCLFWFMLMINNMSSPPSMNLLGEIMLINGIMSFTSMSMFYLMFSSFVGCMYSMYLYASVNHGVLNSSMTSFFCGYYIEYYLLFMHLLPLNIFVVKIDIISLMVF</sequence>
<dbReference type="EMBL" id="KU753807">
    <property type="protein sequence ID" value="AND82406.1"/>
    <property type="molecule type" value="Genomic_DNA"/>
</dbReference>
<dbReference type="GO" id="GO:0008137">
    <property type="term" value="F:NADH dehydrogenase (ubiquinone) activity"/>
    <property type="evidence" value="ECO:0007669"/>
    <property type="project" value="UniProtKB-UniRule"/>
</dbReference>
<keyword evidence="10 17" id="KW-0249">Electron transport</keyword>
<feature type="transmembrane region" description="Helical" evidence="17">
    <location>
        <begin position="296"/>
        <end position="315"/>
    </location>
</feature>
<keyword evidence="14 17" id="KW-0496">Mitochondrion</keyword>
<dbReference type="InterPro" id="IPR000260">
    <property type="entry name" value="NADH4_N"/>
</dbReference>
<dbReference type="AlphaFoldDB" id="A0A342KBM5"/>
<keyword evidence="12 17" id="KW-0520">NAD</keyword>
<feature type="transmembrane region" description="Helical" evidence="17">
    <location>
        <begin position="178"/>
        <end position="201"/>
    </location>
</feature>
<dbReference type="GO" id="GO:0015990">
    <property type="term" value="P:electron transport coupled proton transport"/>
    <property type="evidence" value="ECO:0007669"/>
    <property type="project" value="TreeGrafter"/>
</dbReference>
<proteinExistence type="inferred from homology"/>
<feature type="transmembrane region" description="Helical" evidence="17">
    <location>
        <begin position="109"/>
        <end position="130"/>
    </location>
</feature>
<comment type="similarity">
    <text evidence="3 17">Belongs to the complex I subunit 4 family.</text>
</comment>
<keyword evidence="8 17" id="KW-0812">Transmembrane</keyword>
<evidence type="ECO:0000256" key="16">
    <source>
        <dbReference type="ARBA" id="ARBA00049551"/>
    </source>
</evidence>
<dbReference type="EC" id="7.1.1.2" evidence="4 17"/>
<dbReference type="PANTHER" id="PTHR43507">
    <property type="entry name" value="NADH-UBIQUINONE OXIDOREDUCTASE CHAIN 4"/>
    <property type="match status" value="1"/>
</dbReference>
<name>A0A342KBM5_9HEMI</name>
<evidence type="ECO:0000256" key="9">
    <source>
        <dbReference type="ARBA" id="ARBA00022967"/>
    </source>
</evidence>
<comment type="catalytic activity">
    <reaction evidence="16 17">
        <text>a ubiquinone + NADH + 5 H(+)(in) = a ubiquinol + NAD(+) + 4 H(+)(out)</text>
        <dbReference type="Rhea" id="RHEA:29091"/>
        <dbReference type="Rhea" id="RHEA-COMP:9565"/>
        <dbReference type="Rhea" id="RHEA-COMP:9566"/>
        <dbReference type="ChEBI" id="CHEBI:15378"/>
        <dbReference type="ChEBI" id="CHEBI:16389"/>
        <dbReference type="ChEBI" id="CHEBI:17976"/>
        <dbReference type="ChEBI" id="CHEBI:57540"/>
        <dbReference type="ChEBI" id="CHEBI:57945"/>
        <dbReference type="EC" id="7.1.1.2"/>
    </reaction>
</comment>
<protein>
    <recommendedName>
        <fullName evidence="5 17">NADH-ubiquinone oxidoreductase chain 4</fullName>
        <ecNumber evidence="4 17">7.1.1.2</ecNumber>
    </recommendedName>
</protein>
<feature type="transmembrane region" description="Helical" evidence="17">
    <location>
        <begin position="55"/>
        <end position="72"/>
    </location>
</feature>
<feature type="transmembrane region" description="Helical" evidence="17">
    <location>
        <begin position="327"/>
        <end position="347"/>
    </location>
</feature>
<evidence type="ECO:0000256" key="10">
    <source>
        <dbReference type="ARBA" id="ARBA00022982"/>
    </source>
</evidence>
<evidence type="ECO:0000256" key="4">
    <source>
        <dbReference type="ARBA" id="ARBA00012944"/>
    </source>
</evidence>
<keyword evidence="7 17" id="KW-0679">Respiratory chain</keyword>
<feature type="domain" description="NADH:ubiquinone oxidoreductase chain 4 N-terminal" evidence="19">
    <location>
        <begin position="1"/>
        <end position="102"/>
    </location>
</feature>
<dbReference type="PANTHER" id="PTHR43507:SF20">
    <property type="entry name" value="NADH-UBIQUINONE OXIDOREDUCTASE CHAIN 4"/>
    <property type="match status" value="1"/>
</dbReference>
<evidence type="ECO:0000256" key="11">
    <source>
        <dbReference type="ARBA" id="ARBA00022989"/>
    </source>
</evidence>
<evidence type="ECO:0000256" key="15">
    <source>
        <dbReference type="ARBA" id="ARBA00023136"/>
    </source>
</evidence>
<evidence type="ECO:0000256" key="17">
    <source>
        <dbReference type="RuleBase" id="RU003297"/>
    </source>
</evidence>
<feature type="transmembrane region" description="Helical" evidence="17">
    <location>
        <begin position="213"/>
        <end position="235"/>
    </location>
</feature>
<dbReference type="Pfam" id="PF00361">
    <property type="entry name" value="Proton_antipo_M"/>
    <property type="match status" value="1"/>
</dbReference>
<feature type="domain" description="NADH:quinone oxidoreductase/Mrp antiporter transmembrane" evidence="18">
    <location>
        <begin position="106"/>
        <end position="384"/>
    </location>
</feature>